<name>A0A517PJB6_9PLAN</name>
<dbReference type="PROSITE" id="PS50005">
    <property type="entry name" value="TPR"/>
    <property type="match status" value="1"/>
</dbReference>
<dbReference type="OrthoDB" id="261940at2"/>
<reference evidence="1 2" key="1">
    <citation type="submission" date="2019-02" db="EMBL/GenBank/DDBJ databases">
        <title>Deep-cultivation of Planctomycetes and their phenomic and genomic characterization uncovers novel biology.</title>
        <authorList>
            <person name="Wiegand S."/>
            <person name="Jogler M."/>
            <person name="Boedeker C."/>
            <person name="Pinto D."/>
            <person name="Vollmers J."/>
            <person name="Rivas-Marin E."/>
            <person name="Kohn T."/>
            <person name="Peeters S.H."/>
            <person name="Heuer A."/>
            <person name="Rast P."/>
            <person name="Oberbeckmann S."/>
            <person name="Bunk B."/>
            <person name="Jeske O."/>
            <person name="Meyerdierks A."/>
            <person name="Storesund J.E."/>
            <person name="Kallscheuer N."/>
            <person name="Luecker S."/>
            <person name="Lage O.M."/>
            <person name="Pohl T."/>
            <person name="Merkel B.J."/>
            <person name="Hornburger P."/>
            <person name="Mueller R.-W."/>
            <person name="Bruemmer F."/>
            <person name="Labrenz M."/>
            <person name="Spormann A.M."/>
            <person name="Op den Camp H."/>
            <person name="Overmann J."/>
            <person name="Amann R."/>
            <person name="Jetten M.S.M."/>
            <person name="Mascher T."/>
            <person name="Medema M.H."/>
            <person name="Devos D.P."/>
            <person name="Kaster A.-K."/>
            <person name="Ovreas L."/>
            <person name="Rohde M."/>
            <person name="Galperin M.Y."/>
            <person name="Jogler C."/>
        </authorList>
    </citation>
    <scope>NUCLEOTIDE SEQUENCE [LARGE SCALE GENOMIC DNA]</scope>
    <source>
        <strain evidence="1 2">HG66A1</strain>
    </source>
</reference>
<protein>
    <submittedName>
        <fullName evidence="1">Uncharacterized protein</fullName>
    </submittedName>
</protein>
<accession>A0A5A8BBN4</accession>
<gene>
    <name evidence="1" type="ORF">HG66A1_12310</name>
</gene>
<dbReference type="Proteomes" id="UP000320421">
    <property type="component" value="Chromosome"/>
</dbReference>
<evidence type="ECO:0000313" key="2">
    <source>
        <dbReference type="Proteomes" id="UP000320421"/>
    </source>
</evidence>
<dbReference type="Gene3D" id="1.25.40.10">
    <property type="entry name" value="Tetratricopeptide repeat domain"/>
    <property type="match status" value="1"/>
</dbReference>
<keyword evidence="2" id="KW-1185">Reference proteome</keyword>
<proteinExistence type="predicted"/>
<dbReference type="InterPro" id="IPR019734">
    <property type="entry name" value="TPR_rpt"/>
</dbReference>
<dbReference type="Pfam" id="PF13432">
    <property type="entry name" value="TPR_16"/>
    <property type="match status" value="1"/>
</dbReference>
<accession>A0A517PJB6</accession>
<dbReference type="RefSeq" id="WP_145181298.1">
    <property type="nucleotide sequence ID" value="NZ_CP036266.1"/>
</dbReference>
<dbReference type="EMBL" id="CP036266">
    <property type="protein sequence ID" value="QDT19466.1"/>
    <property type="molecule type" value="Genomic_DNA"/>
</dbReference>
<dbReference type="AlphaFoldDB" id="A0A517PJB6"/>
<dbReference type="InterPro" id="IPR011990">
    <property type="entry name" value="TPR-like_helical_dom_sf"/>
</dbReference>
<evidence type="ECO:0000313" key="1">
    <source>
        <dbReference type="EMBL" id="QDT19466.1"/>
    </source>
</evidence>
<dbReference type="SUPFAM" id="SSF48452">
    <property type="entry name" value="TPR-like"/>
    <property type="match status" value="1"/>
</dbReference>
<sequence length="153" mass="17443">MLENVSPKVVHKLMAAEGYLELGMPIQALEALSTVEEAGPLEAMRLFLIGESYLRQERYHEAIEPLHQAARLFPVMESRKAWSSLSECFRLGGYHELAEVALLTAEAVEEIESSCEVLRAPREEFPRWEWMQVSSRMSGSVGSNWRDLPRIPR</sequence>
<organism evidence="1 2">
    <name type="scientific">Gimesia chilikensis</name>
    <dbReference type="NCBI Taxonomy" id="2605989"/>
    <lineage>
        <taxon>Bacteria</taxon>
        <taxon>Pseudomonadati</taxon>
        <taxon>Planctomycetota</taxon>
        <taxon>Planctomycetia</taxon>
        <taxon>Planctomycetales</taxon>
        <taxon>Planctomycetaceae</taxon>
        <taxon>Gimesia</taxon>
    </lineage>
</organism>